<dbReference type="InterPro" id="IPR001387">
    <property type="entry name" value="Cro/C1-type_HTH"/>
</dbReference>
<dbReference type="GO" id="GO:0003677">
    <property type="term" value="F:DNA binding"/>
    <property type="evidence" value="ECO:0007669"/>
    <property type="project" value="InterPro"/>
</dbReference>
<dbReference type="InterPro" id="IPR010982">
    <property type="entry name" value="Lambda_DNA-bd_dom_sf"/>
</dbReference>
<dbReference type="RefSeq" id="WP_157116607.1">
    <property type="nucleotide sequence ID" value="NZ_JAAXOT010000006.1"/>
</dbReference>
<organism evidence="2 3">
    <name type="scientific">Nocardia flavorosea</name>
    <dbReference type="NCBI Taxonomy" id="53429"/>
    <lineage>
        <taxon>Bacteria</taxon>
        <taxon>Bacillati</taxon>
        <taxon>Actinomycetota</taxon>
        <taxon>Actinomycetes</taxon>
        <taxon>Mycobacteriales</taxon>
        <taxon>Nocardiaceae</taxon>
        <taxon>Nocardia</taxon>
    </lineage>
</organism>
<evidence type="ECO:0000313" key="2">
    <source>
        <dbReference type="EMBL" id="NKY57222.1"/>
    </source>
</evidence>
<proteinExistence type="predicted"/>
<dbReference type="PROSITE" id="PS50943">
    <property type="entry name" value="HTH_CROC1"/>
    <property type="match status" value="1"/>
</dbReference>
<reference evidence="2 3" key="1">
    <citation type="submission" date="2020-04" db="EMBL/GenBank/DDBJ databases">
        <title>MicrobeNet Type strains.</title>
        <authorList>
            <person name="Nicholson A.C."/>
        </authorList>
    </citation>
    <scope>NUCLEOTIDE SEQUENCE [LARGE SCALE GENOMIC DNA]</scope>
    <source>
        <strain evidence="2 3">JCM 3332</strain>
    </source>
</reference>
<comment type="caution">
    <text evidence="2">The sequence shown here is derived from an EMBL/GenBank/DDBJ whole genome shotgun (WGS) entry which is preliminary data.</text>
</comment>
<gene>
    <name evidence="2" type="ORF">HGA15_13865</name>
</gene>
<feature type="domain" description="HTH cro/C1-type" evidence="1">
    <location>
        <begin position="90"/>
        <end position="132"/>
    </location>
</feature>
<keyword evidence="3" id="KW-1185">Reference proteome</keyword>
<evidence type="ECO:0000313" key="3">
    <source>
        <dbReference type="Proteomes" id="UP000570678"/>
    </source>
</evidence>
<sequence length="143" mass="15484">MNHDINPAPLRPGELLFSRTSGLSGELLPDAGDGWARIRETRSGLTVVCRPEDLEAVDRRAEIAERAERESTAVYCNMFATARAAGVTDAQLADRSGVPEHTISAVGDGDEELSVTQLVLLALALDVRPGEWFRTADVPEVTR</sequence>
<accession>A0A846YHY4</accession>
<name>A0A846YHY4_9NOCA</name>
<dbReference type="Proteomes" id="UP000570678">
    <property type="component" value="Unassembled WGS sequence"/>
</dbReference>
<evidence type="ECO:0000259" key="1">
    <source>
        <dbReference type="PROSITE" id="PS50943"/>
    </source>
</evidence>
<protein>
    <recommendedName>
        <fullName evidence="1">HTH cro/C1-type domain-containing protein</fullName>
    </recommendedName>
</protein>
<dbReference type="AlphaFoldDB" id="A0A846YHY4"/>
<dbReference type="Gene3D" id="1.10.260.40">
    <property type="entry name" value="lambda repressor-like DNA-binding domains"/>
    <property type="match status" value="1"/>
</dbReference>
<dbReference type="EMBL" id="JAAXOT010000006">
    <property type="protein sequence ID" value="NKY57222.1"/>
    <property type="molecule type" value="Genomic_DNA"/>
</dbReference>
<dbReference type="SUPFAM" id="SSF47413">
    <property type="entry name" value="lambda repressor-like DNA-binding domains"/>
    <property type="match status" value="1"/>
</dbReference>